<protein>
    <recommendedName>
        <fullName evidence="5">HAD-like protein</fullName>
    </recommendedName>
</protein>
<evidence type="ECO:0000256" key="1">
    <source>
        <dbReference type="ARBA" id="ARBA00022801"/>
    </source>
</evidence>
<dbReference type="EMBL" id="KZ819605">
    <property type="protein sequence ID" value="PWN32844.1"/>
    <property type="molecule type" value="Genomic_DNA"/>
</dbReference>
<evidence type="ECO:0000256" key="2">
    <source>
        <dbReference type="SAM" id="MobiDB-lite"/>
    </source>
</evidence>
<sequence>MSTRLVVVHDVLGTCFDLTKPIEALKSIFGDQVKDDRLAELIIMDWYHAGQRDFTTLSINGDYKPISACFKAGLPRVLLQAGLIKRDADGAAQTQTDRGGGSGLPADQHFSQTTGDGKGSPFGEEVTQKIMSTLSTLRPRPGMVNAFTKTYRDQTKVAKHIDRVDLWGATNGGLPLAQKLFVGALGEQTPLYTGTQAVNEQEKSVSGTEHKLGNGVGVFSCDENKIAKPDPRVYEEIIKRIQIKPNEDVRMWFVASHTWDLFAAKKAGFKTAWVTYEEFEMCSDIYGTPDIVAKDLDDIAKKIVEYESK</sequence>
<dbReference type="OrthoDB" id="2363873at2759"/>
<dbReference type="AlphaFoldDB" id="A0A316V6G7"/>
<feature type="region of interest" description="Disordered" evidence="2">
    <location>
        <begin position="90"/>
        <end position="123"/>
    </location>
</feature>
<dbReference type="RefSeq" id="XP_025353146.1">
    <property type="nucleotide sequence ID" value="XM_025499426.1"/>
</dbReference>
<name>A0A316V6G7_9BASI</name>
<dbReference type="PANTHER" id="PTHR43316:SF4">
    <property type="entry name" value="ACID DEHALOGENASE, PUTATIVE (AFU_ORTHOLOGUE AFUA_8G05870)-RELATED"/>
    <property type="match status" value="1"/>
</dbReference>
<dbReference type="SUPFAM" id="SSF56784">
    <property type="entry name" value="HAD-like"/>
    <property type="match status" value="1"/>
</dbReference>
<accession>A0A316V6G7</accession>
<evidence type="ECO:0000313" key="4">
    <source>
        <dbReference type="Proteomes" id="UP000245771"/>
    </source>
</evidence>
<dbReference type="InterPro" id="IPR036412">
    <property type="entry name" value="HAD-like_sf"/>
</dbReference>
<proteinExistence type="predicted"/>
<reference evidence="3 4" key="1">
    <citation type="journal article" date="2018" name="Mol. Biol. Evol.">
        <title>Broad Genomic Sampling Reveals a Smut Pathogenic Ancestry of the Fungal Clade Ustilaginomycotina.</title>
        <authorList>
            <person name="Kijpornyongpan T."/>
            <person name="Mondo S.J."/>
            <person name="Barry K."/>
            <person name="Sandor L."/>
            <person name="Lee J."/>
            <person name="Lipzen A."/>
            <person name="Pangilinan J."/>
            <person name="LaButti K."/>
            <person name="Hainaut M."/>
            <person name="Henrissat B."/>
            <person name="Grigoriev I.V."/>
            <person name="Spatafora J.W."/>
            <person name="Aime M.C."/>
        </authorList>
    </citation>
    <scope>NUCLEOTIDE SEQUENCE [LARGE SCALE GENOMIC DNA]</scope>
    <source>
        <strain evidence="3 4">MCA 3882</strain>
    </source>
</reference>
<dbReference type="InterPro" id="IPR051540">
    <property type="entry name" value="S-2-haloacid_dehalogenase"/>
</dbReference>
<dbReference type="PANTHER" id="PTHR43316">
    <property type="entry name" value="HYDROLASE, HALOACID DELAHOGENASE-RELATED"/>
    <property type="match status" value="1"/>
</dbReference>
<dbReference type="InParanoid" id="A0A316V6G7"/>
<gene>
    <name evidence="3" type="ORF">FA14DRAFT_162101</name>
</gene>
<organism evidence="3 4">
    <name type="scientific">Meira miltonrushii</name>
    <dbReference type="NCBI Taxonomy" id="1280837"/>
    <lineage>
        <taxon>Eukaryota</taxon>
        <taxon>Fungi</taxon>
        <taxon>Dikarya</taxon>
        <taxon>Basidiomycota</taxon>
        <taxon>Ustilaginomycotina</taxon>
        <taxon>Exobasidiomycetes</taxon>
        <taxon>Exobasidiales</taxon>
        <taxon>Brachybasidiaceae</taxon>
        <taxon>Meira</taxon>
    </lineage>
</organism>
<dbReference type="GO" id="GO:0016787">
    <property type="term" value="F:hydrolase activity"/>
    <property type="evidence" value="ECO:0007669"/>
    <property type="project" value="UniProtKB-KW"/>
</dbReference>
<dbReference type="Gene3D" id="3.40.50.1000">
    <property type="entry name" value="HAD superfamily/HAD-like"/>
    <property type="match status" value="1"/>
</dbReference>
<evidence type="ECO:0000313" key="3">
    <source>
        <dbReference type="EMBL" id="PWN32844.1"/>
    </source>
</evidence>
<dbReference type="STRING" id="1280837.A0A316V6G7"/>
<keyword evidence="1" id="KW-0378">Hydrolase</keyword>
<keyword evidence="4" id="KW-1185">Reference proteome</keyword>
<dbReference type="Proteomes" id="UP000245771">
    <property type="component" value="Unassembled WGS sequence"/>
</dbReference>
<dbReference type="GeneID" id="37021207"/>
<evidence type="ECO:0008006" key="5">
    <source>
        <dbReference type="Google" id="ProtNLM"/>
    </source>
</evidence>
<dbReference type="InterPro" id="IPR023214">
    <property type="entry name" value="HAD_sf"/>
</dbReference>